<organism evidence="1 2">
    <name type="scientific">Vibrio ziniensis</name>
    <dbReference type="NCBI Taxonomy" id="2711221"/>
    <lineage>
        <taxon>Bacteria</taxon>
        <taxon>Pseudomonadati</taxon>
        <taxon>Pseudomonadota</taxon>
        <taxon>Gammaproteobacteria</taxon>
        <taxon>Vibrionales</taxon>
        <taxon>Vibrionaceae</taxon>
        <taxon>Vibrio</taxon>
    </lineage>
</organism>
<protein>
    <recommendedName>
        <fullName evidence="3">MarR family transcriptional regulator</fullName>
    </recommendedName>
</protein>
<sequence>MASEKDLVTLMKSRKRLWKPCELCLSLGITVCQLVRLVERARNSGTALKLENGEHTGFTSKYWLVEG</sequence>
<name>A0A6G7CH78_9VIBR</name>
<dbReference type="EMBL" id="CP049331">
    <property type="protein sequence ID" value="QIH41430.1"/>
    <property type="molecule type" value="Genomic_DNA"/>
</dbReference>
<reference evidence="1 2" key="1">
    <citation type="submission" date="2020-02" db="EMBL/GenBank/DDBJ databases">
        <title>A complete genome of a marine bacterium Vibrio sp. ZWAL4003 isolated from the mangrove sediment with the ability to degrade polysaccharides.</title>
        <authorList>
            <person name="Wu J."/>
            <person name="Qu W."/>
            <person name="Zeng R."/>
        </authorList>
    </citation>
    <scope>NUCLEOTIDE SEQUENCE [LARGE SCALE GENOMIC DNA]</scope>
    <source>
        <strain evidence="1 2">ZWAL4003</strain>
    </source>
</reference>
<evidence type="ECO:0000313" key="2">
    <source>
        <dbReference type="Proteomes" id="UP000503003"/>
    </source>
</evidence>
<proteinExistence type="predicted"/>
<evidence type="ECO:0008006" key="3">
    <source>
        <dbReference type="Google" id="ProtNLM"/>
    </source>
</evidence>
<dbReference type="KEGG" id="vzi:G5S32_05210"/>
<gene>
    <name evidence="1" type="ORF">G5S32_05210</name>
</gene>
<evidence type="ECO:0000313" key="1">
    <source>
        <dbReference type="EMBL" id="QIH41430.1"/>
    </source>
</evidence>
<dbReference type="AlphaFoldDB" id="A0A6G7CH78"/>
<dbReference type="RefSeq" id="WP_165311026.1">
    <property type="nucleotide sequence ID" value="NZ_CP049331.1"/>
</dbReference>
<accession>A0A6G7CH78</accession>
<dbReference type="Proteomes" id="UP000503003">
    <property type="component" value="Chromosome 1"/>
</dbReference>
<keyword evidence="2" id="KW-1185">Reference proteome</keyword>